<organism evidence="8">
    <name type="scientific">marine sediment metagenome</name>
    <dbReference type="NCBI Taxonomy" id="412755"/>
    <lineage>
        <taxon>unclassified sequences</taxon>
        <taxon>metagenomes</taxon>
        <taxon>ecological metagenomes</taxon>
    </lineage>
</organism>
<dbReference type="Gene3D" id="3.20.20.70">
    <property type="entry name" value="Aldolase class I"/>
    <property type="match status" value="1"/>
</dbReference>
<evidence type="ECO:0000256" key="1">
    <source>
        <dbReference type="ARBA" id="ARBA00004664"/>
    </source>
</evidence>
<evidence type="ECO:0000256" key="2">
    <source>
        <dbReference type="ARBA" id="ARBA00012572"/>
    </source>
</evidence>
<dbReference type="AlphaFoldDB" id="A0A0F9GL74"/>
<dbReference type="Pfam" id="PF00697">
    <property type="entry name" value="PRAI"/>
    <property type="match status" value="1"/>
</dbReference>
<dbReference type="SUPFAM" id="SSF51366">
    <property type="entry name" value="Ribulose-phoshate binding barrel"/>
    <property type="match status" value="1"/>
</dbReference>
<dbReference type="UniPathway" id="UPA00035">
    <property type="reaction ID" value="UER00042"/>
</dbReference>
<dbReference type="PANTHER" id="PTHR42894:SF1">
    <property type="entry name" value="N-(5'-PHOSPHORIBOSYL)ANTHRANILATE ISOMERASE"/>
    <property type="match status" value="1"/>
</dbReference>
<evidence type="ECO:0000256" key="5">
    <source>
        <dbReference type="ARBA" id="ARBA00023141"/>
    </source>
</evidence>
<protein>
    <recommendedName>
        <fullName evidence="2">phosphoribosylanthranilate isomerase</fullName>
        <ecNumber evidence="2">5.3.1.24</ecNumber>
    </recommendedName>
</protein>
<comment type="pathway">
    <text evidence="1">Amino-acid biosynthesis; L-tryptophan biosynthesis; L-tryptophan from chorismate: step 3/5.</text>
</comment>
<evidence type="ECO:0000313" key="8">
    <source>
        <dbReference type="EMBL" id="KKL99654.1"/>
    </source>
</evidence>
<dbReference type="CDD" id="cd00405">
    <property type="entry name" value="PRAI"/>
    <property type="match status" value="1"/>
</dbReference>
<keyword evidence="6" id="KW-0413">Isomerase</keyword>
<keyword evidence="5" id="KW-0057">Aromatic amino acid biosynthesis</keyword>
<keyword evidence="4" id="KW-0822">Tryptophan biosynthesis</keyword>
<dbReference type="InterPro" id="IPR044643">
    <property type="entry name" value="TrpF_fam"/>
</dbReference>
<accession>A0A0F9GL74</accession>
<evidence type="ECO:0000256" key="4">
    <source>
        <dbReference type="ARBA" id="ARBA00022822"/>
    </source>
</evidence>
<proteinExistence type="inferred from homology"/>
<reference evidence="8" key="1">
    <citation type="journal article" date="2015" name="Nature">
        <title>Complex archaea that bridge the gap between prokaryotes and eukaryotes.</title>
        <authorList>
            <person name="Spang A."/>
            <person name="Saw J.H."/>
            <person name="Jorgensen S.L."/>
            <person name="Zaremba-Niedzwiedzka K."/>
            <person name="Martijn J."/>
            <person name="Lind A.E."/>
            <person name="van Eijk R."/>
            <person name="Schleper C."/>
            <person name="Guy L."/>
            <person name="Ettema T.J."/>
        </authorList>
    </citation>
    <scope>NUCLEOTIDE SEQUENCE</scope>
</reference>
<dbReference type="PANTHER" id="PTHR42894">
    <property type="entry name" value="N-(5'-PHOSPHORIBOSYL)ANTHRANILATE ISOMERASE"/>
    <property type="match status" value="1"/>
</dbReference>
<dbReference type="InterPro" id="IPR011060">
    <property type="entry name" value="RibuloseP-bd_barrel"/>
</dbReference>
<dbReference type="EMBL" id="LAZR01017624">
    <property type="protein sequence ID" value="KKL99654.1"/>
    <property type="molecule type" value="Genomic_DNA"/>
</dbReference>
<evidence type="ECO:0000259" key="7">
    <source>
        <dbReference type="Pfam" id="PF00697"/>
    </source>
</evidence>
<dbReference type="HAMAP" id="MF_00135">
    <property type="entry name" value="PRAI"/>
    <property type="match status" value="1"/>
</dbReference>
<dbReference type="GO" id="GO:0004640">
    <property type="term" value="F:phosphoribosylanthranilate isomerase activity"/>
    <property type="evidence" value="ECO:0007669"/>
    <property type="project" value="UniProtKB-EC"/>
</dbReference>
<feature type="non-terminal residue" evidence="8">
    <location>
        <position position="1"/>
    </location>
</feature>
<dbReference type="EC" id="5.3.1.24" evidence="2"/>
<evidence type="ECO:0000256" key="3">
    <source>
        <dbReference type="ARBA" id="ARBA00022605"/>
    </source>
</evidence>
<gene>
    <name evidence="8" type="ORF">LCGC14_1812280</name>
</gene>
<dbReference type="GO" id="GO:0000162">
    <property type="term" value="P:L-tryptophan biosynthetic process"/>
    <property type="evidence" value="ECO:0007669"/>
    <property type="project" value="UniProtKB-UniPathway"/>
</dbReference>
<name>A0A0F9GL74_9ZZZZ</name>
<evidence type="ECO:0000256" key="6">
    <source>
        <dbReference type="ARBA" id="ARBA00023235"/>
    </source>
</evidence>
<feature type="domain" description="N-(5'phosphoribosyl) anthranilate isomerase (PRAI)" evidence="7">
    <location>
        <begin position="4"/>
        <end position="197"/>
    </location>
</feature>
<comment type="caution">
    <text evidence="8">The sequence shown here is derived from an EMBL/GenBank/DDBJ whole genome shotgun (WGS) entry which is preliminary data.</text>
</comment>
<dbReference type="InterPro" id="IPR013785">
    <property type="entry name" value="Aldolase_TIM"/>
</dbReference>
<keyword evidence="3" id="KW-0028">Amino-acid biosynthesis</keyword>
<sequence length="206" mass="23410">LKKYDHVQICIENGADAVGFLYNVPSSPRNMQKFELTSLLQLIKNEISTVIVLKPSSVQELKEIINTLDATYFQIHPDFDNSELEKLSKKLKKKIILAFNVNHANKESVIKFINYFRNQFFAFLLDNSEGGGSELDLNIIQEILKESLGIRIIVAGGITIENIDEIVNILEPYGIDVSSSLEMKKGVKDPERIKNFLIKINELKKN</sequence>
<dbReference type="InterPro" id="IPR001240">
    <property type="entry name" value="PRAI_dom"/>
</dbReference>